<reference evidence="3" key="1">
    <citation type="journal article" date="2014" name="Int. J. Syst. Evol. Microbiol.">
        <title>Complete genome sequence of Corynebacterium casei LMG S-19264T (=DSM 44701T), isolated from a smear-ripened cheese.</title>
        <authorList>
            <consortium name="US DOE Joint Genome Institute (JGI-PGF)"/>
            <person name="Walter F."/>
            <person name="Albersmeier A."/>
            <person name="Kalinowski J."/>
            <person name="Ruckert C."/>
        </authorList>
    </citation>
    <scope>NUCLEOTIDE SEQUENCE</scope>
    <source>
        <strain evidence="3">KCTC 23714</strain>
    </source>
</reference>
<dbReference type="EMBL" id="BMYQ01000003">
    <property type="protein sequence ID" value="GGW28180.1"/>
    <property type="molecule type" value="Genomic_DNA"/>
</dbReference>
<dbReference type="RefSeq" id="WP_229804060.1">
    <property type="nucleotide sequence ID" value="NZ_BMYQ01000003.1"/>
</dbReference>
<reference evidence="3" key="2">
    <citation type="submission" date="2020-09" db="EMBL/GenBank/DDBJ databases">
        <authorList>
            <person name="Sun Q."/>
            <person name="Kim S."/>
        </authorList>
    </citation>
    <scope>NUCLEOTIDE SEQUENCE</scope>
    <source>
        <strain evidence="3">KCTC 23714</strain>
    </source>
</reference>
<dbReference type="Pfam" id="PF00196">
    <property type="entry name" value="GerE"/>
    <property type="match status" value="1"/>
</dbReference>
<sequence length="194" mass="21237">MRLAFRGMAGRIRRSRGAISIGLLLTVQLVCAAVFISDILSSLIGFRSIPIAWELREVLEICAAFGLLLGLGLGAFALWRVLQERNDAQERLRRAAGAFSELLAERFAEWGLTPAERDVALFAIKGLSTAEIAALRETSEGTVKAQTNAIYRKAGVSGRPQLLSLFIEELMRDDSRLRPEGVPSKAERKLGQVA</sequence>
<evidence type="ECO:0000259" key="2">
    <source>
        <dbReference type="SMART" id="SM00421"/>
    </source>
</evidence>
<evidence type="ECO:0000313" key="3">
    <source>
        <dbReference type="EMBL" id="GGW28180.1"/>
    </source>
</evidence>
<proteinExistence type="predicted"/>
<keyword evidence="4" id="KW-1185">Reference proteome</keyword>
<keyword evidence="1" id="KW-0472">Membrane</keyword>
<feature type="transmembrane region" description="Helical" evidence="1">
    <location>
        <begin position="21"/>
        <end position="46"/>
    </location>
</feature>
<keyword evidence="1" id="KW-0812">Transmembrane</keyword>
<dbReference type="AlphaFoldDB" id="A0A918ISI5"/>
<dbReference type="InterPro" id="IPR000792">
    <property type="entry name" value="Tscrpt_reg_LuxR_C"/>
</dbReference>
<evidence type="ECO:0000313" key="4">
    <source>
        <dbReference type="Proteomes" id="UP000628984"/>
    </source>
</evidence>
<accession>A0A918ISI5</accession>
<dbReference type="InterPro" id="IPR016032">
    <property type="entry name" value="Sig_transdc_resp-reg_C-effctor"/>
</dbReference>
<dbReference type="SMART" id="SM00421">
    <property type="entry name" value="HTH_LUXR"/>
    <property type="match status" value="1"/>
</dbReference>
<evidence type="ECO:0000256" key="1">
    <source>
        <dbReference type="SAM" id="Phobius"/>
    </source>
</evidence>
<comment type="caution">
    <text evidence="3">The sequence shown here is derived from an EMBL/GenBank/DDBJ whole genome shotgun (WGS) entry which is preliminary data.</text>
</comment>
<feature type="domain" description="HTH luxR-type" evidence="2">
    <location>
        <begin position="109"/>
        <end position="166"/>
    </location>
</feature>
<dbReference type="CDD" id="cd06170">
    <property type="entry name" value="LuxR_C_like"/>
    <property type="match status" value="1"/>
</dbReference>
<organism evidence="3 4">
    <name type="scientific">Gemmobacter lanyuensis</name>
    <dbReference type="NCBI Taxonomy" id="1054497"/>
    <lineage>
        <taxon>Bacteria</taxon>
        <taxon>Pseudomonadati</taxon>
        <taxon>Pseudomonadota</taxon>
        <taxon>Alphaproteobacteria</taxon>
        <taxon>Rhodobacterales</taxon>
        <taxon>Paracoccaceae</taxon>
        <taxon>Gemmobacter</taxon>
    </lineage>
</organism>
<dbReference type="Gene3D" id="1.10.10.10">
    <property type="entry name" value="Winged helix-like DNA-binding domain superfamily/Winged helix DNA-binding domain"/>
    <property type="match status" value="1"/>
</dbReference>
<dbReference type="GO" id="GO:0003677">
    <property type="term" value="F:DNA binding"/>
    <property type="evidence" value="ECO:0007669"/>
    <property type="project" value="InterPro"/>
</dbReference>
<protein>
    <submittedName>
        <fullName evidence="3">LuxR family transcriptional regulator</fullName>
    </submittedName>
</protein>
<dbReference type="InterPro" id="IPR036388">
    <property type="entry name" value="WH-like_DNA-bd_sf"/>
</dbReference>
<dbReference type="SUPFAM" id="SSF46894">
    <property type="entry name" value="C-terminal effector domain of the bipartite response regulators"/>
    <property type="match status" value="1"/>
</dbReference>
<name>A0A918ISI5_9RHOB</name>
<keyword evidence="1" id="KW-1133">Transmembrane helix</keyword>
<dbReference type="Proteomes" id="UP000628984">
    <property type="component" value="Unassembled WGS sequence"/>
</dbReference>
<dbReference type="GO" id="GO:0006355">
    <property type="term" value="P:regulation of DNA-templated transcription"/>
    <property type="evidence" value="ECO:0007669"/>
    <property type="project" value="InterPro"/>
</dbReference>
<gene>
    <name evidence="3" type="ORF">GCM10011452_16080</name>
</gene>
<feature type="transmembrane region" description="Helical" evidence="1">
    <location>
        <begin position="58"/>
        <end position="82"/>
    </location>
</feature>